<evidence type="ECO:0000313" key="1">
    <source>
        <dbReference type="EMBL" id="RNA19227.1"/>
    </source>
</evidence>
<organism evidence="1 2">
    <name type="scientific">Brachionus plicatilis</name>
    <name type="common">Marine rotifer</name>
    <name type="synonym">Brachionus muelleri</name>
    <dbReference type="NCBI Taxonomy" id="10195"/>
    <lineage>
        <taxon>Eukaryota</taxon>
        <taxon>Metazoa</taxon>
        <taxon>Spiralia</taxon>
        <taxon>Gnathifera</taxon>
        <taxon>Rotifera</taxon>
        <taxon>Eurotatoria</taxon>
        <taxon>Monogononta</taxon>
        <taxon>Pseudotrocha</taxon>
        <taxon>Ploima</taxon>
        <taxon>Brachionidae</taxon>
        <taxon>Brachionus</taxon>
    </lineage>
</organism>
<name>A0A3M7R6N8_BRAPC</name>
<accession>A0A3M7R6N8</accession>
<dbReference type="EMBL" id="REGN01004084">
    <property type="protein sequence ID" value="RNA19227.1"/>
    <property type="molecule type" value="Genomic_DNA"/>
</dbReference>
<keyword evidence="2" id="KW-1185">Reference proteome</keyword>
<dbReference type="AlphaFoldDB" id="A0A3M7R6N8"/>
<sequence length="74" mass="8532">MIKVIVVLVFSNEKLIYTWIPKSHPSYSAPNSCSVEVFSNLISKIKINQINYLTCHVKWKNKINLYCLASDTKN</sequence>
<proteinExistence type="predicted"/>
<protein>
    <submittedName>
        <fullName evidence="1">Uncharacterized protein</fullName>
    </submittedName>
</protein>
<comment type="caution">
    <text evidence="1">The sequence shown here is derived from an EMBL/GenBank/DDBJ whole genome shotgun (WGS) entry which is preliminary data.</text>
</comment>
<gene>
    <name evidence="1" type="ORF">BpHYR1_008820</name>
</gene>
<dbReference type="Proteomes" id="UP000276133">
    <property type="component" value="Unassembled WGS sequence"/>
</dbReference>
<evidence type="ECO:0000313" key="2">
    <source>
        <dbReference type="Proteomes" id="UP000276133"/>
    </source>
</evidence>
<reference evidence="1 2" key="1">
    <citation type="journal article" date="2018" name="Sci. Rep.">
        <title>Genomic signatures of local adaptation to the degree of environmental predictability in rotifers.</title>
        <authorList>
            <person name="Franch-Gras L."/>
            <person name="Hahn C."/>
            <person name="Garcia-Roger E.M."/>
            <person name="Carmona M.J."/>
            <person name="Serra M."/>
            <person name="Gomez A."/>
        </authorList>
    </citation>
    <scope>NUCLEOTIDE SEQUENCE [LARGE SCALE GENOMIC DNA]</scope>
    <source>
        <strain evidence="1">HYR1</strain>
    </source>
</reference>